<feature type="transmembrane region" description="Helical" evidence="1">
    <location>
        <begin position="377"/>
        <end position="394"/>
    </location>
</feature>
<dbReference type="SMART" id="SM00028">
    <property type="entry name" value="TPR"/>
    <property type="match status" value="4"/>
</dbReference>
<dbReference type="Pfam" id="PF14559">
    <property type="entry name" value="TPR_19"/>
    <property type="match status" value="1"/>
</dbReference>
<dbReference type="InterPro" id="IPR019734">
    <property type="entry name" value="TPR_rpt"/>
</dbReference>
<accession>A0A7C4ZQG9</accession>
<gene>
    <name evidence="2" type="ORF">ENK37_00780</name>
</gene>
<feature type="transmembrane region" description="Helical" evidence="1">
    <location>
        <begin position="340"/>
        <end position="357"/>
    </location>
</feature>
<keyword evidence="1" id="KW-0812">Transmembrane</keyword>
<organism evidence="2">
    <name type="scientific">Oceanithermus profundus</name>
    <dbReference type="NCBI Taxonomy" id="187137"/>
    <lineage>
        <taxon>Bacteria</taxon>
        <taxon>Thermotogati</taxon>
        <taxon>Deinococcota</taxon>
        <taxon>Deinococci</taxon>
        <taxon>Thermales</taxon>
        <taxon>Thermaceae</taxon>
        <taxon>Oceanithermus</taxon>
    </lineage>
</organism>
<protein>
    <submittedName>
        <fullName evidence="2">Tetratricopeptide repeat protein</fullName>
    </submittedName>
</protein>
<evidence type="ECO:0000313" key="2">
    <source>
        <dbReference type="EMBL" id="HGY08580.1"/>
    </source>
</evidence>
<dbReference type="Pfam" id="PF13432">
    <property type="entry name" value="TPR_16"/>
    <property type="match status" value="1"/>
</dbReference>
<reference evidence="2" key="1">
    <citation type="journal article" date="2020" name="mSystems">
        <title>Genome- and Community-Level Interaction Insights into Carbon Utilization and Element Cycling Functions of Hydrothermarchaeota in Hydrothermal Sediment.</title>
        <authorList>
            <person name="Zhou Z."/>
            <person name="Liu Y."/>
            <person name="Xu W."/>
            <person name="Pan J."/>
            <person name="Luo Z.H."/>
            <person name="Li M."/>
        </authorList>
    </citation>
    <scope>NUCLEOTIDE SEQUENCE [LARGE SCALE GENOMIC DNA]</scope>
    <source>
        <strain evidence="2">HyVt-570</strain>
    </source>
</reference>
<proteinExistence type="predicted"/>
<keyword evidence="1" id="KW-1133">Transmembrane helix</keyword>
<feature type="transmembrane region" description="Helical" evidence="1">
    <location>
        <begin position="448"/>
        <end position="474"/>
    </location>
</feature>
<feature type="transmembrane region" description="Helical" evidence="1">
    <location>
        <begin position="259"/>
        <end position="276"/>
    </location>
</feature>
<keyword evidence="1" id="KW-0472">Membrane</keyword>
<dbReference type="Proteomes" id="UP000885759">
    <property type="component" value="Unassembled WGS sequence"/>
</dbReference>
<sequence>MRWFLGLVGLLFTLGWAQFNPGPAEYYVQCRTLYEQQVPSGARAACELALVADPDYVPALKLLVRVHLDQGQLEEASERLERLKKLAPDDLETRALEARYLLEVGRPGEALALVEYNPLPEAVWVKARALEATGHFEKALATYREAVLLGQARAREDAARLLERMGRPGEALAELGEVEETRLLLLRGRLLWSAGRLPEAAETLEAALADLPSTDPSYTDVLAVLARVYYGMGDTRRGGLVLKQLSGRVNLLASVLRGGWLWFLGLVLLVGLHLYGESRIEPISTLEVRTDEVWGVGRTYGALLLAWIVAAGVSLTSGWYLYQNWLAAFTPVQAETVRPVFFLVAAVVALLFGWGALRPADEDAPSPLGRKESWIEGLWVGVVLFALLVGYAWLSGRADWLGPLPFNPLLPLGALAIAALALTEPLLRVRLPASLRARYGAAQAPVQAVLVAGLFLIAPVLLWWAAGAVLLAVFARLRGLLPAMVGWVVLAALLLGSSYLPLVRALF</sequence>
<dbReference type="InterPro" id="IPR011990">
    <property type="entry name" value="TPR-like_helical_dom_sf"/>
</dbReference>
<dbReference type="EMBL" id="DRPZ01000022">
    <property type="protein sequence ID" value="HGY08580.1"/>
    <property type="molecule type" value="Genomic_DNA"/>
</dbReference>
<feature type="transmembrane region" description="Helical" evidence="1">
    <location>
        <begin position="406"/>
        <end position="427"/>
    </location>
</feature>
<comment type="caution">
    <text evidence="2">The sequence shown here is derived from an EMBL/GenBank/DDBJ whole genome shotgun (WGS) entry which is preliminary data.</text>
</comment>
<name>A0A7C4ZQG9_9DEIN</name>
<dbReference type="Gene3D" id="1.25.40.10">
    <property type="entry name" value="Tetratricopeptide repeat domain"/>
    <property type="match status" value="1"/>
</dbReference>
<evidence type="ECO:0000256" key="1">
    <source>
        <dbReference type="SAM" id="Phobius"/>
    </source>
</evidence>
<feature type="transmembrane region" description="Helical" evidence="1">
    <location>
        <begin position="297"/>
        <end position="320"/>
    </location>
</feature>
<dbReference type="AlphaFoldDB" id="A0A7C4ZQG9"/>
<feature type="transmembrane region" description="Helical" evidence="1">
    <location>
        <begin position="480"/>
        <end position="502"/>
    </location>
</feature>
<dbReference type="SUPFAM" id="SSF48452">
    <property type="entry name" value="TPR-like"/>
    <property type="match status" value="1"/>
</dbReference>